<evidence type="ECO:0000313" key="2">
    <source>
        <dbReference type="EMBL" id="KAF5189089.1"/>
    </source>
</evidence>
<accession>A0A7J6VVH5</accession>
<reference evidence="2 3" key="1">
    <citation type="submission" date="2020-06" db="EMBL/GenBank/DDBJ databases">
        <title>Transcriptomic and genomic resources for Thalictrum thalictroides and T. hernandezii: Facilitating candidate gene discovery in an emerging model plant lineage.</title>
        <authorList>
            <person name="Arias T."/>
            <person name="Riano-Pachon D.M."/>
            <person name="Di Stilio V.S."/>
        </authorList>
    </citation>
    <scope>NUCLEOTIDE SEQUENCE [LARGE SCALE GENOMIC DNA]</scope>
    <source>
        <strain evidence="3">cv. WT478/WT964</strain>
        <tissue evidence="2">Leaves</tissue>
    </source>
</reference>
<keyword evidence="1" id="KW-0812">Transmembrane</keyword>
<keyword evidence="3" id="KW-1185">Reference proteome</keyword>
<dbReference type="AlphaFoldDB" id="A0A7J6VVH5"/>
<gene>
    <name evidence="2" type="ORF">FRX31_021324</name>
</gene>
<keyword evidence="1" id="KW-0472">Membrane</keyword>
<organism evidence="2 3">
    <name type="scientific">Thalictrum thalictroides</name>
    <name type="common">Rue-anemone</name>
    <name type="synonym">Anemone thalictroides</name>
    <dbReference type="NCBI Taxonomy" id="46969"/>
    <lineage>
        <taxon>Eukaryota</taxon>
        <taxon>Viridiplantae</taxon>
        <taxon>Streptophyta</taxon>
        <taxon>Embryophyta</taxon>
        <taxon>Tracheophyta</taxon>
        <taxon>Spermatophyta</taxon>
        <taxon>Magnoliopsida</taxon>
        <taxon>Ranunculales</taxon>
        <taxon>Ranunculaceae</taxon>
        <taxon>Thalictroideae</taxon>
        <taxon>Thalictrum</taxon>
    </lineage>
</organism>
<sequence>MGNLKILVAKVKGNPDTSFCLLDSILVMEENKSTFKENLKNDLRHNFVSTYTRNKYIRMRNLFYRQPVTSTAVFVMSYAFGHFVTGPMLVDYVYPEDRKVRNRKTAA</sequence>
<evidence type="ECO:0000313" key="3">
    <source>
        <dbReference type="Proteomes" id="UP000554482"/>
    </source>
</evidence>
<dbReference type="Proteomes" id="UP000554482">
    <property type="component" value="Unassembled WGS sequence"/>
</dbReference>
<keyword evidence="1" id="KW-1133">Transmembrane helix</keyword>
<protein>
    <submittedName>
        <fullName evidence="2">Uncharacterized protein</fullName>
    </submittedName>
</protein>
<name>A0A7J6VVH5_THATH</name>
<dbReference type="EMBL" id="JABWDY010025979">
    <property type="protein sequence ID" value="KAF5189089.1"/>
    <property type="molecule type" value="Genomic_DNA"/>
</dbReference>
<comment type="caution">
    <text evidence="2">The sequence shown here is derived from an EMBL/GenBank/DDBJ whole genome shotgun (WGS) entry which is preliminary data.</text>
</comment>
<feature type="transmembrane region" description="Helical" evidence="1">
    <location>
        <begin position="72"/>
        <end position="94"/>
    </location>
</feature>
<evidence type="ECO:0000256" key="1">
    <source>
        <dbReference type="SAM" id="Phobius"/>
    </source>
</evidence>
<proteinExistence type="predicted"/>